<dbReference type="Pfam" id="PF01895">
    <property type="entry name" value="PhoU"/>
    <property type="match status" value="2"/>
</dbReference>
<sequence length="227" mass="26268">MNHLDKELLAIKDKVNEMWSLVEFQMLAGKDALLNGDEELLRKIIKRGKKVNAYDIKIDRMCENIFALYNPVAVDLRWLMAILKINANIERIGDSSEGIAQLIREANFPVDPELLETTRVLEMYDAAESMLADVQRAFYEENTELARDLIKRDKLLNKIHVKTDKVIIRYIQAHPDNINQSLKVSGIIRKLERIGDQITNIAEEIIFYVDAKVVKHKQKKKRGKDPQ</sequence>
<feature type="domain" description="PhoU" evidence="9">
    <location>
        <begin position="120"/>
        <end position="205"/>
    </location>
</feature>
<evidence type="ECO:0000313" key="12">
    <source>
        <dbReference type="Proteomes" id="UP000323866"/>
    </source>
</evidence>
<name>A0A5M8QJZ9_9BACT</name>
<dbReference type="InterPro" id="IPR038078">
    <property type="entry name" value="PhoU-like_sf"/>
</dbReference>
<evidence type="ECO:0000256" key="4">
    <source>
        <dbReference type="ARBA" id="ARBA00022448"/>
    </source>
</evidence>
<evidence type="ECO:0000256" key="7">
    <source>
        <dbReference type="ARBA" id="ARBA00056181"/>
    </source>
</evidence>
<comment type="caution">
    <text evidence="10">The sequence shown here is derived from an EMBL/GenBank/DDBJ whole genome shotgun (WGS) entry which is preliminary data.</text>
</comment>
<dbReference type="FunFam" id="1.20.58.220:FF:000004">
    <property type="entry name" value="Phosphate-specific transport system accessory protein PhoU"/>
    <property type="match status" value="1"/>
</dbReference>
<dbReference type="Proteomes" id="UP000323866">
    <property type="component" value="Unassembled WGS sequence"/>
</dbReference>
<dbReference type="RefSeq" id="WP_149097673.1">
    <property type="nucleotide sequence ID" value="NZ_BMMG01000002.1"/>
</dbReference>
<dbReference type="SUPFAM" id="SSF109755">
    <property type="entry name" value="PhoU-like"/>
    <property type="match status" value="1"/>
</dbReference>
<accession>A0A5M8QJZ9</accession>
<feature type="domain" description="PhoU" evidence="9">
    <location>
        <begin position="16"/>
        <end position="102"/>
    </location>
</feature>
<dbReference type="EMBL" id="JBGOGF010000001">
    <property type="protein sequence ID" value="MFA1769854.1"/>
    <property type="molecule type" value="Genomic_DNA"/>
</dbReference>
<keyword evidence="13" id="KW-1185">Reference proteome</keyword>
<dbReference type="GO" id="GO:0030643">
    <property type="term" value="P:intracellular phosphate ion homeostasis"/>
    <property type="evidence" value="ECO:0007669"/>
    <property type="project" value="InterPro"/>
</dbReference>
<evidence type="ECO:0000256" key="6">
    <source>
        <dbReference type="ARBA" id="ARBA00022592"/>
    </source>
</evidence>
<comment type="subcellular location">
    <subcellularLocation>
        <location evidence="1 8">Cytoplasm</location>
    </subcellularLocation>
</comment>
<comment type="similarity">
    <text evidence="2 8">Belongs to the PhoU family.</text>
</comment>
<dbReference type="PANTHER" id="PTHR42930">
    <property type="entry name" value="PHOSPHATE-SPECIFIC TRANSPORT SYSTEM ACCESSORY PROTEIN PHOU"/>
    <property type="match status" value="1"/>
</dbReference>
<proteinExistence type="inferred from homology"/>
<dbReference type="AlphaFoldDB" id="A0A5M8QJZ9"/>
<dbReference type="Gene3D" id="1.20.58.220">
    <property type="entry name" value="Phosphate transport system protein phou homolog 2, domain 2"/>
    <property type="match status" value="1"/>
</dbReference>
<reference evidence="11 13" key="3">
    <citation type="submission" date="2024-08" db="EMBL/GenBank/DDBJ databases">
        <authorList>
            <person name="Wei W."/>
        </authorList>
    </citation>
    <scope>NUCLEOTIDE SEQUENCE [LARGE SCALE GENOMIC DNA]</scope>
    <source>
        <strain evidence="11 13">XU2</strain>
    </source>
</reference>
<dbReference type="OrthoDB" id="9814256at2"/>
<organism evidence="10 12">
    <name type="scientific">Rufibacter glacialis</name>
    <dbReference type="NCBI Taxonomy" id="1259555"/>
    <lineage>
        <taxon>Bacteria</taxon>
        <taxon>Pseudomonadati</taxon>
        <taxon>Bacteroidota</taxon>
        <taxon>Cytophagia</taxon>
        <taxon>Cytophagales</taxon>
        <taxon>Hymenobacteraceae</taxon>
        <taxon>Rufibacter</taxon>
    </lineage>
</organism>
<dbReference type="InterPro" id="IPR026022">
    <property type="entry name" value="PhoU_dom"/>
</dbReference>
<keyword evidence="5 8" id="KW-0963">Cytoplasm</keyword>
<dbReference type="InterPro" id="IPR028366">
    <property type="entry name" value="PhoU"/>
</dbReference>
<reference evidence="10 12" key="2">
    <citation type="submission" date="2019-09" db="EMBL/GenBank/DDBJ databases">
        <title>A bacterium isolated from glacier soil.</title>
        <authorList>
            <person name="Liu Q."/>
        </authorList>
    </citation>
    <scope>NUCLEOTIDE SEQUENCE [LARGE SCALE GENOMIC DNA]</scope>
    <source>
        <strain evidence="10 12">MDT1-10-3</strain>
    </source>
</reference>
<comment type="subunit">
    <text evidence="3 8">Homodimer.</text>
</comment>
<evidence type="ECO:0000259" key="9">
    <source>
        <dbReference type="Pfam" id="PF01895"/>
    </source>
</evidence>
<evidence type="ECO:0000256" key="3">
    <source>
        <dbReference type="ARBA" id="ARBA00011738"/>
    </source>
</evidence>
<keyword evidence="4 8" id="KW-0813">Transport</keyword>
<keyword evidence="6 8" id="KW-0592">Phosphate transport</keyword>
<evidence type="ECO:0000313" key="10">
    <source>
        <dbReference type="EMBL" id="KAA6435481.1"/>
    </source>
</evidence>
<evidence type="ECO:0000313" key="11">
    <source>
        <dbReference type="EMBL" id="MFA1769854.1"/>
    </source>
</evidence>
<dbReference type="PIRSF" id="PIRSF003107">
    <property type="entry name" value="PhoU"/>
    <property type="match status" value="1"/>
</dbReference>
<dbReference type="GO" id="GO:0006817">
    <property type="term" value="P:phosphate ion transport"/>
    <property type="evidence" value="ECO:0007669"/>
    <property type="project" value="UniProtKB-KW"/>
</dbReference>
<evidence type="ECO:0000256" key="2">
    <source>
        <dbReference type="ARBA" id="ARBA00008107"/>
    </source>
</evidence>
<evidence type="ECO:0000256" key="1">
    <source>
        <dbReference type="ARBA" id="ARBA00004496"/>
    </source>
</evidence>
<evidence type="ECO:0000313" key="13">
    <source>
        <dbReference type="Proteomes" id="UP001570846"/>
    </source>
</evidence>
<gene>
    <name evidence="10" type="primary">phoU</name>
    <name evidence="11" type="ORF">ACD591_01015</name>
    <name evidence="10" type="ORF">FOE74_05925</name>
</gene>
<reference evidence="10 12" key="1">
    <citation type="submission" date="2019-07" db="EMBL/GenBank/DDBJ databases">
        <authorList>
            <person name="Qu J.-H."/>
        </authorList>
    </citation>
    <scope>NUCLEOTIDE SEQUENCE [LARGE SCALE GENOMIC DNA]</scope>
    <source>
        <strain evidence="10 12">MDT1-10-3</strain>
    </source>
</reference>
<dbReference type="GO" id="GO:0005737">
    <property type="term" value="C:cytoplasm"/>
    <property type="evidence" value="ECO:0007669"/>
    <property type="project" value="UniProtKB-SubCell"/>
</dbReference>
<dbReference type="PANTHER" id="PTHR42930:SF3">
    <property type="entry name" value="PHOSPHATE-SPECIFIC TRANSPORT SYSTEM ACCESSORY PROTEIN PHOU"/>
    <property type="match status" value="1"/>
</dbReference>
<evidence type="ECO:0000256" key="8">
    <source>
        <dbReference type="PIRNR" id="PIRNR003107"/>
    </source>
</evidence>
<protein>
    <recommendedName>
        <fullName evidence="8">Phosphate-specific transport system accessory protein PhoU</fullName>
    </recommendedName>
</protein>
<dbReference type="EMBL" id="VKKZ01000019">
    <property type="protein sequence ID" value="KAA6435481.1"/>
    <property type="molecule type" value="Genomic_DNA"/>
</dbReference>
<dbReference type="NCBIfam" id="TIGR02135">
    <property type="entry name" value="phoU_full"/>
    <property type="match status" value="1"/>
</dbReference>
<evidence type="ECO:0000256" key="5">
    <source>
        <dbReference type="ARBA" id="ARBA00022490"/>
    </source>
</evidence>
<comment type="function">
    <text evidence="7 8">Plays a role in the regulation of phosphate uptake.</text>
</comment>
<dbReference type="Proteomes" id="UP001570846">
    <property type="component" value="Unassembled WGS sequence"/>
</dbReference>
<dbReference type="GO" id="GO:0045936">
    <property type="term" value="P:negative regulation of phosphate metabolic process"/>
    <property type="evidence" value="ECO:0007669"/>
    <property type="project" value="InterPro"/>
</dbReference>